<dbReference type="InterPro" id="IPR012899">
    <property type="entry name" value="LTXXQ"/>
</dbReference>
<keyword evidence="3" id="KW-1185">Reference proteome</keyword>
<organism evidence="2 3">
    <name type="scientific">Methylovulum psychrotolerans</name>
    <dbReference type="NCBI Taxonomy" id="1704499"/>
    <lineage>
        <taxon>Bacteria</taxon>
        <taxon>Pseudomonadati</taxon>
        <taxon>Pseudomonadota</taxon>
        <taxon>Gammaproteobacteria</taxon>
        <taxon>Methylococcales</taxon>
        <taxon>Methylococcaceae</taxon>
        <taxon>Methylovulum</taxon>
    </lineage>
</organism>
<sequence length="153" mass="16760">MKLSGNQFTFASIRRFAAATLIAGCFIASGSVLAAAKDDPEADHAELRINDMHAKLQITAPQEEQWAKIAQAMQEDAKNMDALSQARIDHEKDMTAVDDLKSYGEIAQAHADGIKKLIPLFATLYDGMADPQKKVADTFFREGPQTKGHKKAK</sequence>
<dbReference type="RefSeq" id="WP_088618534.1">
    <property type="nucleotide sequence ID" value="NZ_CP022129.1"/>
</dbReference>
<proteinExistence type="predicted"/>
<evidence type="ECO:0000313" key="2">
    <source>
        <dbReference type="EMBL" id="ASF45658.1"/>
    </source>
</evidence>
<dbReference type="Pfam" id="PF07813">
    <property type="entry name" value="LTXXQ"/>
    <property type="match status" value="1"/>
</dbReference>
<name>A0A1Z4BWJ2_9GAMM</name>
<dbReference type="EMBL" id="CP022129">
    <property type="protein sequence ID" value="ASF45658.1"/>
    <property type="molecule type" value="Genomic_DNA"/>
</dbReference>
<accession>A0A1Z4BWJ2</accession>
<protein>
    <recommendedName>
        <fullName evidence="4">LTXXQ motif family protein</fullName>
    </recommendedName>
</protein>
<dbReference type="GO" id="GO:0042597">
    <property type="term" value="C:periplasmic space"/>
    <property type="evidence" value="ECO:0007669"/>
    <property type="project" value="InterPro"/>
</dbReference>
<evidence type="ECO:0008006" key="4">
    <source>
        <dbReference type="Google" id="ProtNLM"/>
    </source>
</evidence>
<feature type="signal peptide" evidence="1">
    <location>
        <begin position="1"/>
        <end position="34"/>
    </location>
</feature>
<reference evidence="2 3" key="1">
    <citation type="submission" date="2017-06" db="EMBL/GenBank/DDBJ databases">
        <title>Genome Sequencing of the methanotroph Methylovulum psychrotolerants str. HV10-M2 isolated from a high-altitude environment.</title>
        <authorList>
            <person name="Mateos-Rivera A."/>
        </authorList>
    </citation>
    <scope>NUCLEOTIDE SEQUENCE [LARGE SCALE GENOMIC DNA]</scope>
    <source>
        <strain evidence="2 3">HV10_M2</strain>
    </source>
</reference>
<evidence type="ECO:0000256" key="1">
    <source>
        <dbReference type="SAM" id="SignalP"/>
    </source>
</evidence>
<dbReference type="AlphaFoldDB" id="A0A1Z4BWJ2"/>
<gene>
    <name evidence="2" type="ORF">CEK71_06000</name>
</gene>
<dbReference type="KEGG" id="mpsy:CEK71_06000"/>
<feature type="chain" id="PRO_5012125166" description="LTXXQ motif family protein" evidence="1">
    <location>
        <begin position="35"/>
        <end position="153"/>
    </location>
</feature>
<dbReference type="OrthoDB" id="5569970at2"/>
<evidence type="ECO:0000313" key="3">
    <source>
        <dbReference type="Proteomes" id="UP000197019"/>
    </source>
</evidence>
<dbReference type="Proteomes" id="UP000197019">
    <property type="component" value="Chromosome"/>
</dbReference>
<keyword evidence="1" id="KW-0732">Signal</keyword>